<reference evidence="4 5" key="1">
    <citation type="submission" date="2024-09" db="EMBL/GenBank/DDBJ databases">
        <title>Aeromonas strains Genome sequencing and assembly.</title>
        <authorList>
            <person name="Hu X."/>
            <person name="Tang B."/>
        </authorList>
    </citation>
    <scope>NUCLEOTIDE SEQUENCE [LARGE SCALE GENOMIC DNA]</scope>
    <source>
        <strain evidence="4 5">NB23SCDHY001</strain>
    </source>
</reference>
<feature type="domain" description="Solute-binding protein family 3/N-terminal" evidence="3">
    <location>
        <begin position="29"/>
        <end position="253"/>
    </location>
</feature>
<dbReference type="SMART" id="SM00062">
    <property type="entry name" value="PBPb"/>
    <property type="match status" value="1"/>
</dbReference>
<gene>
    <name evidence="4" type="ORF">ACEUDJ_00985</name>
</gene>
<evidence type="ECO:0000259" key="3">
    <source>
        <dbReference type="SMART" id="SM00062"/>
    </source>
</evidence>
<evidence type="ECO:0000256" key="2">
    <source>
        <dbReference type="ARBA" id="ARBA00022729"/>
    </source>
</evidence>
<dbReference type="Gene3D" id="3.40.190.10">
    <property type="entry name" value="Periplasmic binding protein-like II"/>
    <property type="match status" value="2"/>
</dbReference>
<dbReference type="PANTHER" id="PTHR35936:SF35">
    <property type="entry name" value="L-CYSTINE-BINDING PROTEIN TCYJ"/>
    <property type="match status" value="1"/>
</dbReference>
<organism evidence="4 5">
    <name type="scientific">Aeromonas bivalvium</name>
    <dbReference type="NCBI Taxonomy" id="440079"/>
    <lineage>
        <taxon>Bacteria</taxon>
        <taxon>Pseudomonadati</taxon>
        <taxon>Pseudomonadota</taxon>
        <taxon>Gammaproteobacteria</taxon>
        <taxon>Aeromonadales</taxon>
        <taxon>Aeromonadaceae</taxon>
        <taxon>Aeromonas</taxon>
    </lineage>
</organism>
<dbReference type="Proteomes" id="UP001630969">
    <property type="component" value="Unassembled WGS sequence"/>
</dbReference>
<dbReference type="Pfam" id="PF00497">
    <property type="entry name" value="SBP_bac_3"/>
    <property type="match status" value="1"/>
</dbReference>
<keyword evidence="5" id="KW-1185">Reference proteome</keyword>
<dbReference type="EMBL" id="JBGXBU010000001">
    <property type="protein sequence ID" value="MFM4891463.1"/>
    <property type="molecule type" value="Genomic_DNA"/>
</dbReference>
<comment type="caution">
    <text evidence="4">The sequence shown here is derived from an EMBL/GenBank/DDBJ whole genome shotgun (WGS) entry which is preliminary data.</text>
</comment>
<comment type="similarity">
    <text evidence="1">Belongs to the bacterial solute-binding protein 3 family.</text>
</comment>
<sequence>MFGIHITIGRALGPGLLLALSLPLGAREPLSVAWSHWPPLSQIDANGELGGLDVTLTRQILGKAGLEPRFRNLPWARTLHLIERRQLDVAMGALDTPERRRFARFSIPYRRAHFVLLGHQPAPEAADPWQGITSLADLCRQSGLRLGKLRGTRPLPLGDPCPTLGTAREYNSDDRLIALLLARRLDGVIMEWQYAHHRLTQLGANDFIRCQLLLHRQPVSLMFATEAVSEETFARIDAAIAALPPPDPAFAPPRCHLDATRLPAPSTP</sequence>
<name>A0ABW9GK28_9GAMM</name>
<dbReference type="GeneID" id="97218630"/>
<dbReference type="InterPro" id="IPR001638">
    <property type="entry name" value="Solute-binding_3/MltF_N"/>
</dbReference>
<evidence type="ECO:0000313" key="5">
    <source>
        <dbReference type="Proteomes" id="UP001630969"/>
    </source>
</evidence>
<accession>A0ABW9GK28</accession>
<dbReference type="PANTHER" id="PTHR35936">
    <property type="entry name" value="MEMBRANE-BOUND LYTIC MUREIN TRANSGLYCOSYLASE F"/>
    <property type="match status" value="1"/>
</dbReference>
<proteinExistence type="inferred from homology"/>
<dbReference type="SUPFAM" id="SSF53850">
    <property type="entry name" value="Periplasmic binding protein-like II"/>
    <property type="match status" value="1"/>
</dbReference>
<protein>
    <submittedName>
        <fullName evidence="4">Substrate-binding periplasmic protein</fullName>
    </submittedName>
</protein>
<keyword evidence="2" id="KW-0732">Signal</keyword>
<evidence type="ECO:0000313" key="4">
    <source>
        <dbReference type="EMBL" id="MFM4891463.1"/>
    </source>
</evidence>
<dbReference type="RefSeq" id="WP_408787555.1">
    <property type="nucleotide sequence ID" value="NZ_JBGXBU010000001.1"/>
</dbReference>
<evidence type="ECO:0000256" key="1">
    <source>
        <dbReference type="ARBA" id="ARBA00010333"/>
    </source>
</evidence>